<protein>
    <submittedName>
        <fullName evidence="7">Ribulose-bisphosphate carboxylase large subunit family protein</fullName>
    </submittedName>
</protein>
<feature type="domain" description="Ribulose bisphosphate carboxylase large subunit C-terminal" evidence="5">
    <location>
        <begin position="133"/>
        <end position="412"/>
    </location>
</feature>
<dbReference type="EMBL" id="JBHSJJ010000011">
    <property type="protein sequence ID" value="MFC4873496.1"/>
    <property type="molecule type" value="Genomic_DNA"/>
</dbReference>
<organism evidence="7 8">
    <name type="scientific">Negadavirga shengliensis</name>
    <dbReference type="NCBI Taxonomy" id="1389218"/>
    <lineage>
        <taxon>Bacteria</taxon>
        <taxon>Pseudomonadati</taxon>
        <taxon>Bacteroidota</taxon>
        <taxon>Cytophagia</taxon>
        <taxon>Cytophagales</taxon>
        <taxon>Cyclobacteriaceae</taxon>
        <taxon>Negadavirga</taxon>
    </lineage>
</organism>
<dbReference type="PROSITE" id="PS00157">
    <property type="entry name" value="RUBISCO_LARGE"/>
    <property type="match status" value="1"/>
</dbReference>
<dbReference type="PANTHER" id="PTHR42704">
    <property type="entry name" value="RIBULOSE BISPHOSPHATE CARBOXYLASE"/>
    <property type="match status" value="1"/>
</dbReference>
<dbReference type="InterPro" id="IPR033966">
    <property type="entry name" value="RuBisCO"/>
</dbReference>
<dbReference type="Gene3D" id="3.30.70.150">
    <property type="entry name" value="RuBisCO large subunit, N-terminal domain"/>
    <property type="match status" value="1"/>
</dbReference>
<evidence type="ECO:0000313" key="7">
    <source>
        <dbReference type="EMBL" id="MFC4873496.1"/>
    </source>
</evidence>
<dbReference type="SFLD" id="SFLDG00301">
    <property type="entry name" value="RuBisCO-like_proteins"/>
    <property type="match status" value="1"/>
</dbReference>
<reference evidence="8" key="1">
    <citation type="journal article" date="2019" name="Int. J. Syst. Evol. Microbiol.">
        <title>The Global Catalogue of Microorganisms (GCM) 10K type strain sequencing project: providing services to taxonomists for standard genome sequencing and annotation.</title>
        <authorList>
            <consortium name="The Broad Institute Genomics Platform"/>
            <consortium name="The Broad Institute Genome Sequencing Center for Infectious Disease"/>
            <person name="Wu L."/>
            <person name="Ma J."/>
        </authorList>
    </citation>
    <scope>NUCLEOTIDE SEQUENCE [LARGE SCALE GENOMIC DNA]</scope>
    <source>
        <strain evidence="8">CGMCC 4.7466</strain>
    </source>
</reference>
<comment type="similarity">
    <text evidence="4">Belongs to the RuBisCO large chain family.</text>
</comment>
<dbReference type="Gene3D" id="3.20.20.110">
    <property type="entry name" value="Ribulose bisphosphate carboxylase, large subunit, C-terminal domain"/>
    <property type="match status" value="1"/>
</dbReference>
<dbReference type="PANTHER" id="PTHR42704:SF17">
    <property type="entry name" value="RIBULOSE BISPHOSPHATE CARBOXYLASE LARGE CHAIN"/>
    <property type="match status" value="1"/>
</dbReference>
<gene>
    <name evidence="7" type="ORF">ACFPFU_17470</name>
</gene>
<keyword evidence="8" id="KW-1185">Reference proteome</keyword>
<evidence type="ECO:0000259" key="5">
    <source>
        <dbReference type="Pfam" id="PF00016"/>
    </source>
</evidence>
<comment type="caution">
    <text evidence="7">The sequence shown here is derived from an EMBL/GenBank/DDBJ whole genome shotgun (WGS) entry which is preliminary data.</text>
</comment>
<dbReference type="CDD" id="cd08207">
    <property type="entry name" value="RLP_NonPhot"/>
    <property type="match status" value="1"/>
</dbReference>
<keyword evidence="3" id="KW-0460">Magnesium</keyword>
<dbReference type="Pfam" id="PF00016">
    <property type="entry name" value="RuBisCO_large"/>
    <property type="match status" value="1"/>
</dbReference>
<feature type="domain" description="Ribulose bisphosphate carboxylase large subunit ferrodoxin-like N-terminal" evidence="6">
    <location>
        <begin position="12"/>
        <end position="123"/>
    </location>
</feature>
<evidence type="ECO:0000256" key="2">
    <source>
        <dbReference type="ARBA" id="ARBA00022723"/>
    </source>
</evidence>
<dbReference type="RefSeq" id="WP_377066410.1">
    <property type="nucleotide sequence ID" value="NZ_JBHSJJ010000011.1"/>
</dbReference>
<dbReference type="InterPro" id="IPR017443">
    <property type="entry name" value="RuBisCO_lsu_fd_N"/>
</dbReference>
<dbReference type="SFLD" id="SFLDS00014">
    <property type="entry name" value="RuBisCO"/>
    <property type="match status" value="1"/>
</dbReference>
<evidence type="ECO:0000256" key="4">
    <source>
        <dbReference type="RuleBase" id="RU003834"/>
    </source>
</evidence>
<dbReference type="InterPro" id="IPR036376">
    <property type="entry name" value="RuBisCO_lsu_C_sf"/>
</dbReference>
<evidence type="ECO:0000313" key="8">
    <source>
        <dbReference type="Proteomes" id="UP001595818"/>
    </source>
</evidence>
<evidence type="ECO:0000256" key="1">
    <source>
        <dbReference type="ARBA" id="ARBA00001946"/>
    </source>
</evidence>
<dbReference type="InterPro" id="IPR000685">
    <property type="entry name" value="RuBisCO_lsu_C"/>
</dbReference>
<accession>A0ABV9T423</accession>
<dbReference type="SUPFAM" id="SSF51649">
    <property type="entry name" value="RuBisCo, C-terminal domain"/>
    <property type="match status" value="1"/>
</dbReference>
<proteinExistence type="inferred from homology"/>
<dbReference type="Pfam" id="PF02788">
    <property type="entry name" value="RuBisCO_large_N"/>
    <property type="match status" value="1"/>
</dbReference>
<evidence type="ECO:0000256" key="3">
    <source>
        <dbReference type="ARBA" id="ARBA00022842"/>
    </source>
</evidence>
<dbReference type="InterPro" id="IPR036422">
    <property type="entry name" value="RuBisCO_lsu_N_sf"/>
</dbReference>
<dbReference type="InterPro" id="IPR020878">
    <property type="entry name" value="RuBisCo_large_chain_AS"/>
</dbReference>
<evidence type="ECO:0000259" key="6">
    <source>
        <dbReference type="Pfam" id="PF02788"/>
    </source>
</evidence>
<name>A0ABV9T423_9BACT</name>
<dbReference type="Proteomes" id="UP001595818">
    <property type="component" value="Unassembled WGS sequence"/>
</dbReference>
<keyword evidence="2" id="KW-0479">Metal-binding</keyword>
<dbReference type="SUPFAM" id="SSF54966">
    <property type="entry name" value="RuBisCO, large subunit, small (N-terminal) domain"/>
    <property type="match status" value="1"/>
</dbReference>
<sequence length="413" mass="45408">MKRLQAHYLIETGIDPEKAVATMAGEQSTGTFVKIPGETGELMEKYAAKTESMEILGSSPYPSLPFAKKSEGKIHRVRVTLSWPVENIGLNLPNLMATVAGNLFELSPFSGLKLLDIDVPDAYQGNFPCPKFGIRGTYEKLGFDNRPVIGTIIKPSVGLDARATAQQVKQLVQAGLDFIKDDELMGSPSYNRFEDRVEACMAVINDHADRTGRKPMYAFNISGTIDEMLRRHDFVLEKGGTCIMLNLLWVGVSSIQHIASHSQLPIHGHRNGWGIFSRHPYLGIEYSAMSKVWRLAGVDQLHTNGLRNKFCEPDESVITSIKSCQQPLWSPGDRAMPVLSSGQWAGQAFDTYQAVGNTELMYLCGGGIMGHPSGIQAGVESIKDAWKAAMEGMDIAQARKKYNSVNEAFAFFG</sequence>
<comment type="cofactor">
    <cofactor evidence="1">
        <name>Mg(2+)</name>
        <dbReference type="ChEBI" id="CHEBI:18420"/>
    </cofactor>
</comment>